<evidence type="ECO:0000313" key="2">
    <source>
        <dbReference type="Proteomes" id="UP000314294"/>
    </source>
</evidence>
<reference evidence="1 2" key="1">
    <citation type="submission" date="2019-03" db="EMBL/GenBank/DDBJ databases">
        <title>First draft genome of Liparis tanakae, snailfish: a comprehensive survey of snailfish specific genes.</title>
        <authorList>
            <person name="Kim W."/>
            <person name="Song I."/>
            <person name="Jeong J.-H."/>
            <person name="Kim D."/>
            <person name="Kim S."/>
            <person name="Ryu S."/>
            <person name="Song J.Y."/>
            <person name="Lee S.K."/>
        </authorList>
    </citation>
    <scope>NUCLEOTIDE SEQUENCE [LARGE SCALE GENOMIC DNA]</scope>
    <source>
        <tissue evidence="1">Muscle</tissue>
    </source>
</reference>
<proteinExistence type="predicted"/>
<dbReference type="EMBL" id="SRLO01000098">
    <property type="protein sequence ID" value="TNN75897.1"/>
    <property type="molecule type" value="Genomic_DNA"/>
</dbReference>
<sequence length="205" mass="23505">MELLKPHQFHQHPTFNVPDAVEGQVEVCQIDKARCSFDLGHSSLGVEEVYFYELMACFKLADVGCTFSGRVSWIEKEKRKNRVNFENARRRVVTYFRHPLRRESSRKGGAETENCRALGYILLPRVGREEMGIRLVCILHRLDDSGPVRLELSSSEVPLRTREKKMHLSDETQTQTTVAAKAAHFWTDEGTETGLRVMKEAVNLI</sequence>
<dbReference type="AlphaFoldDB" id="A0A4Z2IDA9"/>
<comment type="caution">
    <text evidence="1">The sequence shown here is derived from an EMBL/GenBank/DDBJ whole genome shotgun (WGS) entry which is preliminary data.</text>
</comment>
<accession>A0A4Z2IDA9</accession>
<protein>
    <submittedName>
        <fullName evidence="1">Uncharacterized protein</fullName>
    </submittedName>
</protein>
<organism evidence="1 2">
    <name type="scientific">Liparis tanakae</name>
    <name type="common">Tanaka's snailfish</name>
    <dbReference type="NCBI Taxonomy" id="230148"/>
    <lineage>
        <taxon>Eukaryota</taxon>
        <taxon>Metazoa</taxon>
        <taxon>Chordata</taxon>
        <taxon>Craniata</taxon>
        <taxon>Vertebrata</taxon>
        <taxon>Euteleostomi</taxon>
        <taxon>Actinopterygii</taxon>
        <taxon>Neopterygii</taxon>
        <taxon>Teleostei</taxon>
        <taxon>Neoteleostei</taxon>
        <taxon>Acanthomorphata</taxon>
        <taxon>Eupercaria</taxon>
        <taxon>Perciformes</taxon>
        <taxon>Cottioidei</taxon>
        <taxon>Cottales</taxon>
        <taxon>Liparidae</taxon>
        <taxon>Liparis</taxon>
    </lineage>
</organism>
<keyword evidence="2" id="KW-1185">Reference proteome</keyword>
<dbReference type="Proteomes" id="UP000314294">
    <property type="component" value="Unassembled WGS sequence"/>
</dbReference>
<gene>
    <name evidence="1" type="ORF">EYF80_013867</name>
</gene>
<name>A0A4Z2IDA9_9TELE</name>
<evidence type="ECO:0000313" key="1">
    <source>
        <dbReference type="EMBL" id="TNN75897.1"/>
    </source>
</evidence>